<dbReference type="Proteomes" id="UP001320420">
    <property type="component" value="Unassembled WGS sequence"/>
</dbReference>
<dbReference type="AlphaFoldDB" id="A0AAN9UTW8"/>
<organism evidence="2 3">
    <name type="scientific">Diatrype stigma</name>
    <dbReference type="NCBI Taxonomy" id="117547"/>
    <lineage>
        <taxon>Eukaryota</taxon>
        <taxon>Fungi</taxon>
        <taxon>Dikarya</taxon>
        <taxon>Ascomycota</taxon>
        <taxon>Pezizomycotina</taxon>
        <taxon>Sordariomycetes</taxon>
        <taxon>Xylariomycetidae</taxon>
        <taxon>Xylariales</taxon>
        <taxon>Diatrypaceae</taxon>
        <taxon>Diatrype</taxon>
    </lineage>
</organism>
<gene>
    <name evidence="2" type="ORF">SLS62_004864</name>
</gene>
<reference evidence="2 3" key="1">
    <citation type="submission" date="2024-02" db="EMBL/GenBank/DDBJ databases">
        <title>De novo assembly and annotation of 12 fungi associated with fruit tree decline syndrome in Ontario, Canada.</title>
        <authorList>
            <person name="Sulman M."/>
            <person name="Ellouze W."/>
            <person name="Ilyukhin E."/>
        </authorList>
    </citation>
    <scope>NUCLEOTIDE SEQUENCE [LARGE SCALE GENOMIC DNA]</scope>
    <source>
        <strain evidence="2 3">M11/M66-122</strain>
    </source>
</reference>
<dbReference type="EMBL" id="JAKJXP020000031">
    <property type="protein sequence ID" value="KAK7753132.1"/>
    <property type="molecule type" value="Genomic_DNA"/>
</dbReference>
<keyword evidence="3" id="KW-1185">Reference proteome</keyword>
<feature type="compositionally biased region" description="Polar residues" evidence="1">
    <location>
        <begin position="29"/>
        <end position="52"/>
    </location>
</feature>
<name>A0AAN9UTW8_9PEZI</name>
<feature type="region of interest" description="Disordered" evidence="1">
    <location>
        <begin position="1"/>
        <end position="127"/>
    </location>
</feature>
<sequence>MPESPRTPRRRHSSMDVSFHTDSPEDDISPNQIRRASKSSFQDPLTPLRNSMNESELVLLGGGGGGEGEGEGHDNGLGNLADELADALSGSGEDDEYYEDGEGPSGLQDHDGTDDDGEGDGTGYDGARHHREDVAAAAAAAAEAAASAVAAANRHKAQSSSLSIPPVNGGRGHRRMGSAYDGSEYGSESDLDTPGMPPSLVARIDAVESLARRGTESTGGPADGVFKRLTDGLKDLGSQSVVEGSTTRLITAHSALATHLAHQTRQLHNLTFPLLSPLVAAPDADTIDALAPLLTAVSEAMPRPAAPALDSLAALHAATADLAQALAYLSDTLHMSRQTTATAARRLRTARDMVAEMRREDELRQEGERWLARGGWGDRLRRRECAGVCRDVVGGFEEVCDGWRARLLAQAAEAPPAPPSSTTAAA</sequence>
<comment type="caution">
    <text evidence="2">The sequence shown here is derived from an EMBL/GenBank/DDBJ whole genome shotgun (WGS) entry which is preliminary data.</text>
</comment>
<evidence type="ECO:0000256" key="1">
    <source>
        <dbReference type="SAM" id="MobiDB-lite"/>
    </source>
</evidence>
<protein>
    <submittedName>
        <fullName evidence="2">Uncharacterized protein</fullName>
    </submittedName>
</protein>
<evidence type="ECO:0000313" key="2">
    <source>
        <dbReference type="EMBL" id="KAK7753132.1"/>
    </source>
</evidence>
<evidence type="ECO:0000313" key="3">
    <source>
        <dbReference type="Proteomes" id="UP001320420"/>
    </source>
</evidence>
<accession>A0AAN9UTW8</accession>
<proteinExistence type="predicted"/>
<feature type="region of interest" description="Disordered" evidence="1">
    <location>
        <begin position="152"/>
        <end position="193"/>
    </location>
</feature>
<feature type="compositionally biased region" description="Acidic residues" evidence="1">
    <location>
        <begin position="92"/>
        <end position="102"/>
    </location>
</feature>